<dbReference type="AlphaFoldDB" id="A0A0B7MIQ1"/>
<dbReference type="Proteomes" id="UP000046155">
    <property type="component" value="Unassembled WGS sequence"/>
</dbReference>
<keyword evidence="2" id="KW-1185">Reference proteome</keyword>
<proteinExistence type="predicted"/>
<dbReference type="RefSeq" id="WP_198142548.1">
    <property type="nucleotide sequence ID" value="NZ_CDRZ01000294.1"/>
</dbReference>
<name>A0A0B7MIQ1_9FIRM</name>
<sequence>MTTNRNKITVTAKESVIAEQTKNYGYFVLISNAVKDPVEALHLYRNKDLIEKAFGDLKERLNMRRTSVFSEENLEGKLFIQFSALYYLSYIKKAMTDHNLFKKYTMQKLLDELDIIECFMREGKQPQLGEITQKQKRSLYCNGGGSADIGIICWEFRLYCSTSHLTAL</sequence>
<evidence type="ECO:0000313" key="2">
    <source>
        <dbReference type="Proteomes" id="UP000046155"/>
    </source>
</evidence>
<dbReference type="PANTHER" id="PTHR34614:SF2">
    <property type="entry name" value="TRANSPOSASE IS4-LIKE DOMAIN-CONTAINING PROTEIN"/>
    <property type="match status" value="1"/>
</dbReference>
<evidence type="ECO:0000313" key="1">
    <source>
        <dbReference type="EMBL" id="CEO90519.1"/>
    </source>
</evidence>
<gene>
    <name evidence="1" type="ORF">SSCH_920014</name>
</gene>
<dbReference type="EMBL" id="CDRZ01000294">
    <property type="protein sequence ID" value="CEO90519.1"/>
    <property type="molecule type" value="Genomic_DNA"/>
</dbReference>
<accession>A0A0B7MIQ1</accession>
<organism evidence="1 2">
    <name type="scientific">Syntrophaceticus schinkii</name>
    <dbReference type="NCBI Taxonomy" id="499207"/>
    <lineage>
        <taxon>Bacteria</taxon>
        <taxon>Bacillati</taxon>
        <taxon>Bacillota</taxon>
        <taxon>Clostridia</taxon>
        <taxon>Thermoanaerobacterales</taxon>
        <taxon>Thermoanaerobacterales Family III. Incertae Sedis</taxon>
        <taxon>Syntrophaceticus</taxon>
    </lineage>
</organism>
<dbReference type="PANTHER" id="PTHR34614">
    <property type="match status" value="1"/>
</dbReference>
<protein>
    <submittedName>
        <fullName evidence="1">Transposase</fullName>
    </submittedName>
</protein>
<reference evidence="2" key="1">
    <citation type="submission" date="2015-01" db="EMBL/GenBank/DDBJ databases">
        <authorList>
            <person name="Manzoor Shahid"/>
            <person name="Zubair Saima"/>
        </authorList>
    </citation>
    <scope>NUCLEOTIDE SEQUENCE [LARGE SCALE GENOMIC DNA]</scope>
    <source>
        <strain evidence="2">Sp3</strain>
    </source>
</reference>